<dbReference type="EMBL" id="JAFJYC010000001">
    <property type="protein sequence ID" value="MBT9431216.1"/>
    <property type="molecule type" value="Genomic_DNA"/>
</dbReference>
<sequence length="59" mass="6224">MRPWLTAVTLWRGWPCGALSLTGVNTRGRVAVAVLAAGVGLAADAALAELYAAFRQRRA</sequence>
<keyword evidence="1" id="KW-0812">Transmembrane</keyword>
<organism evidence="2 3">
    <name type="scientific">Candidatus Sodalis endolongispinus</name>
    <dbReference type="NCBI Taxonomy" id="2812662"/>
    <lineage>
        <taxon>Bacteria</taxon>
        <taxon>Pseudomonadati</taxon>
        <taxon>Pseudomonadota</taxon>
        <taxon>Gammaproteobacteria</taxon>
        <taxon>Enterobacterales</taxon>
        <taxon>Bruguierivoracaceae</taxon>
        <taxon>Sodalis</taxon>
    </lineage>
</organism>
<protein>
    <submittedName>
        <fullName evidence="2">Uncharacterized protein</fullName>
    </submittedName>
</protein>
<comment type="caution">
    <text evidence="2">The sequence shown here is derived from an EMBL/GenBank/DDBJ whole genome shotgun (WGS) entry which is preliminary data.</text>
</comment>
<evidence type="ECO:0000313" key="2">
    <source>
        <dbReference type="EMBL" id="MBT9431216.1"/>
    </source>
</evidence>
<keyword evidence="1" id="KW-1133">Transmembrane helix</keyword>
<evidence type="ECO:0000256" key="1">
    <source>
        <dbReference type="SAM" id="Phobius"/>
    </source>
</evidence>
<proteinExistence type="predicted"/>
<gene>
    <name evidence="2" type="ORF">JZM24_01840</name>
</gene>
<name>A0ABS5YAR6_9GAMM</name>
<feature type="transmembrane region" description="Helical" evidence="1">
    <location>
        <begin position="30"/>
        <end position="54"/>
    </location>
</feature>
<evidence type="ECO:0000313" key="3">
    <source>
        <dbReference type="Proteomes" id="UP000811282"/>
    </source>
</evidence>
<dbReference type="Proteomes" id="UP000811282">
    <property type="component" value="Unassembled WGS sequence"/>
</dbReference>
<keyword evidence="3" id="KW-1185">Reference proteome</keyword>
<accession>A0ABS5YAR6</accession>
<reference evidence="2 3" key="1">
    <citation type="journal article" date="2021" name="Genome Biol. Evol.">
        <title>The evolution of interdependence in a four-way mealybug symbiosis.</title>
        <authorList>
            <person name="Garber A.I."/>
            <person name="Kupper M."/>
            <person name="Laetsch D.R."/>
            <person name="Weldon S.R."/>
            <person name="Ladinsky M.S."/>
            <person name="Bjorkman P.J."/>
            <person name="McCutcheon J.P."/>
        </authorList>
    </citation>
    <scope>NUCLEOTIDE SEQUENCE [LARGE SCALE GENOMIC DNA]</scope>
    <source>
        <strain evidence="2">SOD</strain>
    </source>
</reference>
<keyword evidence="1" id="KW-0472">Membrane</keyword>